<dbReference type="SUPFAM" id="SSF140860">
    <property type="entry name" value="Pseudo ankyrin repeat-like"/>
    <property type="match status" value="1"/>
</dbReference>
<organism evidence="3 4">
    <name type="scientific">Planoprotostelium fungivorum</name>
    <dbReference type="NCBI Taxonomy" id="1890364"/>
    <lineage>
        <taxon>Eukaryota</taxon>
        <taxon>Amoebozoa</taxon>
        <taxon>Evosea</taxon>
        <taxon>Variosea</taxon>
        <taxon>Cavosteliida</taxon>
        <taxon>Cavosteliaceae</taxon>
        <taxon>Planoprotostelium</taxon>
    </lineage>
</organism>
<comment type="caution">
    <text evidence="3">The sequence shown here is derived from an EMBL/GenBank/DDBJ whole genome shotgun (WGS) entry which is preliminary data.</text>
</comment>
<dbReference type="AlphaFoldDB" id="A0A2P6NG75"/>
<dbReference type="Proteomes" id="UP000241769">
    <property type="component" value="Unassembled WGS sequence"/>
</dbReference>
<dbReference type="PANTHER" id="PTHR46586:SF3">
    <property type="entry name" value="ANKYRIN REPEAT-CONTAINING PROTEIN"/>
    <property type="match status" value="1"/>
</dbReference>
<gene>
    <name evidence="3" type="ORF">PROFUN_06718</name>
</gene>
<dbReference type="InterPro" id="IPR001810">
    <property type="entry name" value="F-box_dom"/>
</dbReference>
<sequence>MQHIPDELWTNVFDFLPTPDLCSPCFTSTTFLDAARHIINNRISDSSNWWRHRKQLPVHSKDVIQWWLSTIREPTRLEVMEVIQRDVVEALHLLGWSDEHLSSRHRLLTREDEDERGWCWKDILEEATIRGSKKTISILHAREETIDDEEQWLSSSDRLGRTGNLEMIRWALNDAVDGLPNFDWCDLDPDQLHSLAWEASKSGHSHVIVWLKQRGLIDEEIGTAMYGGAGEGGRMDMLMWLEESEIPCEFEDLSLFEFIGSLSALEWAKKHDVENKSPYPTIYESALEGGCTDVMRYCFENREGLPETEIIESYPMHNDCLSYEAIQLAIDHKLITKDSAVLMQENSTMDLSFLQWMHDRGTLNADFVEEAASRDHLGILQWAVEKGYSFDRQSMNIAMHCGSPDLLEWLIEKYDVKEEQMYEKIVERSSDQYENPRPFNLLGLEWLLQRKWKKSEEESTLHRMTVLLEFRYFWFAFADLKTTNNKRDVLAANLRRLTDEEADGPNKVATAAWITTASERELNGWLTFSKQAFIDAVKAKGPTTQASGIKQRMEQAAQEFPIIYSRRLAAVSPFFFLEPFQQAIFYTATFNAFLIITFFATRRAILASLNQPTANPSSVEKDLCTWSAASFYGRGAALAYIATFIGVRTPEYFRRSRLTKTANTATGTTTKAVDTATKTVNATTKAIDTATPPTSISSNLFYIVGCCPACGCIVWHAAACVCCVFLFGIVLEYVHSTPHLQQAYKYQMATVWQGYYYLVCSVFHPVCTKHTLSTKAYKYYAENLQIDHRKQTSSVW</sequence>
<dbReference type="Pfam" id="PF00646">
    <property type="entry name" value="F-box"/>
    <property type="match status" value="1"/>
</dbReference>
<feature type="domain" description="F-box" evidence="2">
    <location>
        <begin position="3"/>
        <end position="37"/>
    </location>
</feature>
<dbReference type="InterPro" id="IPR036047">
    <property type="entry name" value="F-box-like_dom_sf"/>
</dbReference>
<evidence type="ECO:0000259" key="2">
    <source>
        <dbReference type="Pfam" id="PF00646"/>
    </source>
</evidence>
<dbReference type="PANTHER" id="PTHR46586">
    <property type="entry name" value="ANKYRIN REPEAT-CONTAINING PROTEIN"/>
    <property type="match status" value="1"/>
</dbReference>
<dbReference type="CDD" id="cd09917">
    <property type="entry name" value="F-box_SF"/>
    <property type="match status" value="1"/>
</dbReference>
<dbReference type="EMBL" id="MDYQ01000093">
    <property type="protein sequence ID" value="PRP82941.1"/>
    <property type="molecule type" value="Genomic_DNA"/>
</dbReference>
<keyword evidence="4" id="KW-1185">Reference proteome</keyword>
<evidence type="ECO:0000313" key="4">
    <source>
        <dbReference type="Proteomes" id="UP000241769"/>
    </source>
</evidence>
<evidence type="ECO:0000313" key="3">
    <source>
        <dbReference type="EMBL" id="PRP82941.1"/>
    </source>
</evidence>
<protein>
    <recommendedName>
        <fullName evidence="2">F-box domain-containing protein</fullName>
    </recommendedName>
</protein>
<accession>A0A2P6NG75</accession>
<evidence type="ECO:0000256" key="1">
    <source>
        <dbReference type="SAM" id="Phobius"/>
    </source>
</evidence>
<proteinExistence type="predicted"/>
<keyword evidence="1" id="KW-0812">Transmembrane</keyword>
<reference evidence="3 4" key="1">
    <citation type="journal article" date="2018" name="Genome Biol. Evol.">
        <title>Multiple Roots of Fruiting Body Formation in Amoebozoa.</title>
        <authorList>
            <person name="Hillmann F."/>
            <person name="Forbes G."/>
            <person name="Novohradska S."/>
            <person name="Ferling I."/>
            <person name="Riege K."/>
            <person name="Groth M."/>
            <person name="Westermann M."/>
            <person name="Marz M."/>
            <person name="Spaller T."/>
            <person name="Winckler T."/>
            <person name="Schaap P."/>
            <person name="Glockner G."/>
        </authorList>
    </citation>
    <scope>NUCLEOTIDE SEQUENCE [LARGE SCALE GENOMIC DNA]</scope>
    <source>
        <strain evidence="3 4">Jena</strain>
    </source>
</reference>
<keyword evidence="1" id="KW-1133">Transmembrane helix</keyword>
<dbReference type="InParanoid" id="A0A2P6NG75"/>
<dbReference type="SUPFAM" id="SSF81383">
    <property type="entry name" value="F-box domain"/>
    <property type="match status" value="1"/>
</dbReference>
<dbReference type="InterPro" id="IPR052050">
    <property type="entry name" value="SecEffector_AnkRepeat"/>
</dbReference>
<keyword evidence="1" id="KW-0472">Membrane</keyword>
<feature type="transmembrane region" description="Helical" evidence="1">
    <location>
        <begin position="713"/>
        <end position="734"/>
    </location>
</feature>
<name>A0A2P6NG75_9EUKA</name>